<name>A0A177AIN8_9PEZI</name>
<evidence type="ECO:0000259" key="3">
    <source>
        <dbReference type="Pfam" id="PF17389"/>
    </source>
</evidence>
<sequence>MIFRFALSLVFVAGAVVTAAGVDSTQALLKEHLTEHQSLVQELPAQAVFPGPWDRYIQAPANKTHIRPKGVHLTNGDVVNASAVLEGALGSHHLTLGPGGNVIFDFEQNIGGRVCFQVASVVNNTFLALTYSESPQFATVDGDATNNQRPADLPLYFGLRNGTNCVGTGFIRGGFRFLSIRLPQDPKEDKGFWDTGSRESAADASKRDPGATVSLTELWVSCTAFPSNPNPRAYTGYFSSSSTVLNRVWYAGAYTLQLSTIVPTQGGASIDYNAIVDGNKSPVDSWYSNFTISNGTSVTTDGAKRDRMVWPGDMSIAVPGIAVSTLDMVSVRNALDTLFAHQYGDGSLPYAGPPMGTIHEFSDTYHMHTLLGVYNYVLYSGDLRWLQDHWDHYIVALHVSIAKVDETGLMHVTSSADWLRSGMAGHNLEATAILYDALQKSIELASFLSDDRSEAQPGGLWSTTASRIRAGVEKLACPRAGLFADNSEDRRCGGSDEVLPQDGNSWLLLAGVLAPSDPRRLNVSKSLRSRWTKFGPPAVEAPNIISPFASSFELQAHCAVGDYDAAVELMELMWGYMLDGPGMTNSTLLEGYRIDGSVGYPAYTHPARNSHCHGWSTGPTMVLLTSILGIQFTAPLGRSYSITPQRTKWLNHVEGGYSTSLGKFVVKLKGMVGKGGRQAEILQASTPTGTSGTVYWGGNETVHNGGTLKVARYLDSPGQWIVLLNTTGYEEEKGNWTWPTDTEGEGEFLPDAEWVKPSGSEREVGTVDWSLIKPIVVEEL</sequence>
<dbReference type="AlphaFoldDB" id="A0A177AIN8"/>
<feature type="chain" id="PRO_5008056601" description="Alpha-L-rhamnosidase six-hairpin glycosidase domain-containing protein" evidence="2">
    <location>
        <begin position="22"/>
        <end position="780"/>
    </location>
</feature>
<evidence type="ECO:0000256" key="1">
    <source>
        <dbReference type="SAM" id="MobiDB-lite"/>
    </source>
</evidence>
<reference evidence="4" key="1">
    <citation type="submission" date="2016-03" db="EMBL/GenBank/DDBJ databases">
        <title>Updated assembly of Pseudogymnoascus destructans, the fungus causing white-nose syndrome of bats.</title>
        <authorList>
            <person name="Palmer J.M."/>
            <person name="Drees K.P."/>
            <person name="Foster J.T."/>
            <person name="Lindner D.L."/>
        </authorList>
    </citation>
    <scope>NUCLEOTIDE SEQUENCE [LARGE SCALE GENOMIC DNA]</scope>
    <source>
        <strain evidence="4">20631-21</strain>
    </source>
</reference>
<evidence type="ECO:0000256" key="2">
    <source>
        <dbReference type="SAM" id="SignalP"/>
    </source>
</evidence>
<proteinExistence type="predicted"/>
<dbReference type="eggNOG" id="ENOG502QWE4">
    <property type="taxonomic scope" value="Eukaryota"/>
</dbReference>
<dbReference type="GeneID" id="36284486"/>
<evidence type="ECO:0000313" key="4">
    <source>
        <dbReference type="EMBL" id="OAF61937.1"/>
    </source>
</evidence>
<dbReference type="OrthoDB" id="10036721at2759"/>
<keyword evidence="2" id="KW-0732">Signal</keyword>
<gene>
    <name evidence="4" type="ORF">VC83_01396</name>
</gene>
<dbReference type="Pfam" id="PF17389">
    <property type="entry name" value="Bac_rhamnosid6H"/>
    <property type="match status" value="1"/>
</dbReference>
<dbReference type="InterPro" id="IPR008928">
    <property type="entry name" value="6-hairpin_glycosidase_sf"/>
</dbReference>
<dbReference type="Gene3D" id="1.50.10.10">
    <property type="match status" value="1"/>
</dbReference>
<feature type="region of interest" description="Disordered" evidence="1">
    <location>
        <begin position="188"/>
        <end position="209"/>
    </location>
</feature>
<dbReference type="GO" id="GO:0003824">
    <property type="term" value="F:catalytic activity"/>
    <property type="evidence" value="ECO:0007669"/>
    <property type="project" value="UniProtKB-ARBA"/>
</dbReference>
<dbReference type="Proteomes" id="UP000077154">
    <property type="component" value="Unassembled WGS sequence"/>
</dbReference>
<organism evidence="4">
    <name type="scientific">Pseudogymnoascus destructans</name>
    <dbReference type="NCBI Taxonomy" id="655981"/>
    <lineage>
        <taxon>Eukaryota</taxon>
        <taxon>Fungi</taxon>
        <taxon>Dikarya</taxon>
        <taxon>Ascomycota</taxon>
        <taxon>Pezizomycotina</taxon>
        <taxon>Leotiomycetes</taxon>
        <taxon>Thelebolales</taxon>
        <taxon>Thelebolaceae</taxon>
        <taxon>Pseudogymnoascus</taxon>
    </lineage>
</organism>
<dbReference type="Gene3D" id="2.60.120.260">
    <property type="entry name" value="Galactose-binding domain-like"/>
    <property type="match status" value="1"/>
</dbReference>
<dbReference type="PANTHER" id="PTHR34987:SF6">
    <property type="entry name" value="ALPHA-L-RHAMNOSIDASE SIX-HAIRPIN GLYCOSIDASE DOMAIN-CONTAINING PROTEIN"/>
    <property type="match status" value="1"/>
</dbReference>
<dbReference type="InterPro" id="IPR035396">
    <property type="entry name" value="Bac_rhamnosid6H"/>
</dbReference>
<dbReference type="VEuPathDB" id="FungiDB:GMDG_05403"/>
<dbReference type="RefSeq" id="XP_024327211.1">
    <property type="nucleotide sequence ID" value="XM_024465075.1"/>
</dbReference>
<accession>A0A177AIN8</accession>
<dbReference type="GO" id="GO:0005975">
    <property type="term" value="P:carbohydrate metabolic process"/>
    <property type="evidence" value="ECO:0007669"/>
    <property type="project" value="InterPro"/>
</dbReference>
<dbReference type="EMBL" id="KV441388">
    <property type="protein sequence ID" value="OAF61937.1"/>
    <property type="molecule type" value="Genomic_DNA"/>
</dbReference>
<dbReference type="InterPro" id="IPR012341">
    <property type="entry name" value="6hp_glycosidase-like_sf"/>
</dbReference>
<feature type="signal peptide" evidence="2">
    <location>
        <begin position="1"/>
        <end position="21"/>
    </location>
</feature>
<dbReference type="SUPFAM" id="SSF48208">
    <property type="entry name" value="Six-hairpin glycosidases"/>
    <property type="match status" value="1"/>
</dbReference>
<dbReference type="PANTHER" id="PTHR34987">
    <property type="entry name" value="C, PUTATIVE (AFU_ORTHOLOGUE AFUA_3G02880)-RELATED"/>
    <property type="match status" value="1"/>
</dbReference>
<feature type="domain" description="Alpha-L-rhamnosidase six-hairpin glycosidase" evidence="3">
    <location>
        <begin position="293"/>
        <end position="470"/>
    </location>
</feature>
<protein>
    <recommendedName>
        <fullName evidence="3">Alpha-L-rhamnosidase six-hairpin glycosidase domain-containing protein</fullName>
    </recommendedName>
</protein>